<reference evidence="16" key="1">
    <citation type="submission" date="2017-05" db="UniProtKB">
        <authorList>
            <consortium name="EnsemblMetazoa"/>
        </authorList>
    </citation>
    <scope>IDENTIFICATION</scope>
</reference>
<keyword evidence="12 15" id="KW-0472">Membrane</keyword>
<name>A0A1X7TRT1_AMPQE</name>
<dbReference type="EnsemblMetazoa" id="Aqu2.1.17651_001">
    <property type="protein sequence ID" value="Aqu2.1.17651_001"/>
    <property type="gene ID" value="Aqu2.1.17651"/>
</dbReference>
<dbReference type="PANTHER" id="PTHR17098">
    <property type="entry name" value="NADH-UBIQUINONE OXIDOREDUCTASE MWFE SUBUNIT"/>
    <property type="match status" value="1"/>
</dbReference>
<keyword evidence="11" id="KW-0496">Mitochondrion</keyword>
<dbReference type="Pfam" id="PF15879">
    <property type="entry name" value="MWFE"/>
    <property type="match status" value="1"/>
</dbReference>
<evidence type="ECO:0000256" key="5">
    <source>
        <dbReference type="ARBA" id="ARBA00022448"/>
    </source>
</evidence>
<sequence>MWPEALPGFIIIAGCFTLTGIIFRGVDKWMNNGRPRRYNLDSWDRSMMQRDKRLTGSNKQQYVYLQILTCVET</sequence>
<evidence type="ECO:0000256" key="7">
    <source>
        <dbReference type="ARBA" id="ARBA00022692"/>
    </source>
</evidence>
<dbReference type="PANTHER" id="PTHR17098:SF2">
    <property type="entry name" value="NADH DEHYDROGENASE [UBIQUINONE] 1 ALPHA SUBCOMPLEX SUBUNIT 1"/>
    <property type="match status" value="1"/>
</dbReference>
<evidence type="ECO:0000256" key="2">
    <source>
        <dbReference type="ARBA" id="ARBA00004298"/>
    </source>
</evidence>
<evidence type="ECO:0000256" key="14">
    <source>
        <dbReference type="ARBA" id="ARBA00033255"/>
    </source>
</evidence>
<evidence type="ECO:0000256" key="10">
    <source>
        <dbReference type="ARBA" id="ARBA00022989"/>
    </source>
</evidence>
<organism evidence="16">
    <name type="scientific">Amphimedon queenslandica</name>
    <name type="common">Sponge</name>
    <dbReference type="NCBI Taxonomy" id="400682"/>
    <lineage>
        <taxon>Eukaryota</taxon>
        <taxon>Metazoa</taxon>
        <taxon>Porifera</taxon>
        <taxon>Demospongiae</taxon>
        <taxon>Heteroscleromorpha</taxon>
        <taxon>Haplosclerida</taxon>
        <taxon>Niphatidae</taxon>
        <taxon>Amphimedon</taxon>
    </lineage>
</organism>
<dbReference type="InterPro" id="IPR017384">
    <property type="entry name" value="NADH_Ub_cplx-1_asu_su-1"/>
</dbReference>
<evidence type="ECO:0000256" key="15">
    <source>
        <dbReference type="SAM" id="Phobius"/>
    </source>
</evidence>
<keyword evidence="9" id="KW-0249">Electron transport</keyword>
<comment type="subcellular location">
    <subcellularLocation>
        <location evidence="2">Mitochondrion inner membrane</location>
        <topology evidence="2">Single-pass membrane protein</topology>
        <orientation evidence="2">Matrix side</orientation>
    </subcellularLocation>
</comment>
<evidence type="ECO:0000256" key="9">
    <source>
        <dbReference type="ARBA" id="ARBA00022982"/>
    </source>
</evidence>
<evidence type="ECO:0000256" key="11">
    <source>
        <dbReference type="ARBA" id="ARBA00023128"/>
    </source>
</evidence>
<evidence type="ECO:0000256" key="1">
    <source>
        <dbReference type="ARBA" id="ARBA00003195"/>
    </source>
</evidence>
<keyword evidence="6" id="KW-0679">Respiratory chain</keyword>
<keyword evidence="5" id="KW-0813">Transport</keyword>
<evidence type="ECO:0000256" key="4">
    <source>
        <dbReference type="ARBA" id="ARBA00016392"/>
    </source>
</evidence>
<dbReference type="GO" id="GO:0005743">
    <property type="term" value="C:mitochondrial inner membrane"/>
    <property type="evidence" value="ECO:0007669"/>
    <property type="project" value="UniProtKB-SubCell"/>
</dbReference>
<keyword evidence="10 15" id="KW-1133">Transmembrane helix</keyword>
<evidence type="ECO:0000256" key="12">
    <source>
        <dbReference type="ARBA" id="ARBA00023136"/>
    </source>
</evidence>
<protein>
    <recommendedName>
        <fullName evidence="4">NADH dehydrogenase [ubiquinone] 1 alpha subcomplex subunit 1</fullName>
    </recommendedName>
    <alternativeName>
        <fullName evidence="14">Complex I-MWFE</fullName>
    </alternativeName>
    <alternativeName>
        <fullName evidence="13">NADH-ubiquinone oxidoreductase MWFE subunit</fullName>
    </alternativeName>
</protein>
<keyword evidence="7 15" id="KW-0812">Transmembrane</keyword>
<evidence type="ECO:0000256" key="3">
    <source>
        <dbReference type="ARBA" id="ARBA00009960"/>
    </source>
</evidence>
<keyword evidence="8" id="KW-0999">Mitochondrion inner membrane</keyword>
<dbReference type="AlphaFoldDB" id="A0A1X7TRT1"/>
<proteinExistence type="inferred from homology"/>
<feature type="transmembrane region" description="Helical" evidence="15">
    <location>
        <begin position="6"/>
        <end position="26"/>
    </location>
</feature>
<evidence type="ECO:0000313" key="16">
    <source>
        <dbReference type="EnsemblMetazoa" id="Aqu2.1.17651_001"/>
    </source>
</evidence>
<dbReference type="InParanoid" id="A0A1X7TRT1"/>
<evidence type="ECO:0000256" key="8">
    <source>
        <dbReference type="ARBA" id="ARBA00022792"/>
    </source>
</evidence>
<evidence type="ECO:0000256" key="6">
    <source>
        <dbReference type="ARBA" id="ARBA00022660"/>
    </source>
</evidence>
<comment type="similarity">
    <text evidence="3">Belongs to the complex I NDUFA1 subunit family.</text>
</comment>
<evidence type="ECO:0000256" key="13">
    <source>
        <dbReference type="ARBA" id="ARBA00029847"/>
    </source>
</evidence>
<accession>A0A1X7TRT1</accession>
<comment type="function">
    <text evidence="1">Accessory subunit of the mitochondrial membrane respiratory chain NADH dehydrogenase (Complex I), that is believed not to be involved in catalysis. Complex I functions in the transfer of electrons from NADH to the respiratory chain. The immediate electron acceptor for the enzyme is believed to be ubiquinone.</text>
</comment>